<dbReference type="RefSeq" id="WP_089232957.1">
    <property type="nucleotide sequence ID" value="NZ_FZOY01000003.1"/>
</dbReference>
<dbReference type="Gene3D" id="3.30.910.20">
    <property type="entry name" value="Skp domain"/>
    <property type="match status" value="1"/>
</dbReference>
<accession>A0A239HE94</accession>
<protein>
    <submittedName>
        <fullName evidence="3">Periplasmic chaperone for outer membrane proteins Skp</fullName>
    </submittedName>
</protein>
<evidence type="ECO:0000256" key="2">
    <source>
        <dbReference type="SAM" id="SignalP"/>
    </source>
</evidence>
<proteinExistence type="predicted"/>
<feature type="signal peptide" evidence="2">
    <location>
        <begin position="1"/>
        <end position="28"/>
    </location>
</feature>
<evidence type="ECO:0000313" key="4">
    <source>
        <dbReference type="Proteomes" id="UP000198426"/>
    </source>
</evidence>
<dbReference type="InterPro" id="IPR005632">
    <property type="entry name" value="Chaperone_Skp"/>
</dbReference>
<gene>
    <name evidence="3" type="ORF">SAMN05421757_103375</name>
</gene>
<feature type="chain" id="PRO_5013258055" evidence="2">
    <location>
        <begin position="29"/>
        <end position="209"/>
    </location>
</feature>
<evidence type="ECO:0000313" key="3">
    <source>
        <dbReference type="EMBL" id="SNS79670.1"/>
    </source>
</evidence>
<keyword evidence="4" id="KW-1185">Reference proteome</keyword>
<feature type="compositionally biased region" description="Low complexity" evidence="1">
    <location>
        <begin position="192"/>
        <end position="209"/>
    </location>
</feature>
<name>A0A239HE94_9RHOB</name>
<dbReference type="InterPro" id="IPR024930">
    <property type="entry name" value="Skp_dom_sf"/>
</dbReference>
<organism evidence="3 4">
    <name type="scientific">Tropicimonas sediminicola</name>
    <dbReference type="NCBI Taxonomy" id="1031541"/>
    <lineage>
        <taxon>Bacteria</taxon>
        <taxon>Pseudomonadati</taxon>
        <taxon>Pseudomonadota</taxon>
        <taxon>Alphaproteobacteria</taxon>
        <taxon>Rhodobacterales</taxon>
        <taxon>Roseobacteraceae</taxon>
        <taxon>Tropicimonas</taxon>
    </lineage>
</organism>
<dbReference type="OrthoDB" id="7868372at2"/>
<sequence>MGRRGFLRAGRALVAATVLSLCGPLAIAQQAADIFETPVLTLDQDRLFSDTLYGKRVLAELEQVSSVLAELNREISAQLTAEEQRLTEQRQTMSPEQFRPLADAFDAKVVQLRDEQDARIRDLQRRRELERRVFMQRVIPVLSELVREVGAVAILDERAVILSADQIDVTESAIARIDSLVGDGGDLAPVSDGTGAAPADEGGAPATEN</sequence>
<dbReference type="EMBL" id="FZOY01000003">
    <property type="protein sequence ID" value="SNS79670.1"/>
    <property type="molecule type" value="Genomic_DNA"/>
</dbReference>
<reference evidence="3 4" key="1">
    <citation type="submission" date="2017-06" db="EMBL/GenBank/DDBJ databases">
        <authorList>
            <person name="Kim H.J."/>
            <person name="Triplett B.A."/>
        </authorList>
    </citation>
    <scope>NUCLEOTIDE SEQUENCE [LARGE SCALE GENOMIC DNA]</scope>
    <source>
        <strain evidence="3 4">DSM 29339</strain>
    </source>
</reference>
<evidence type="ECO:0000256" key="1">
    <source>
        <dbReference type="SAM" id="MobiDB-lite"/>
    </source>
</evidence>
<dbReference type="GO" id="GO:0051082">
    <property type="term" value="F:unfolded protein binding"/>
    <property type="evidence" value="ECO:0007669"/>
    <property type="project" value="InterPro"/>
</dbReference>
<feature type="region of interest" description="Disordered" evidence="1">
    <location>
        <begin position="186"/>
        <end position="209"/>
    </location>
</feature>
<dbReference type="AlphaFoldDB" id="A0A239HE94"/>
<dbReference type="Proteomes" id="UP000198426">
    <property type="component" value="Unassembled WGS sequence"/>
</dbReference>
<dbReference type="Pfam" id="PF03938">
    <property type="entry name" value="OmpH"/>
    <property type="match status" value="1"/>
</dbReference>
<dbReference type="PROSITE" id="PS51318">
    <property type="entry name" value="TAT"/>
    <property type="match status" value="1"/>
</dbReference>
<dbReference type="SMART" id="SM00935">
    <property type="entry name" value="OmpH"/>
    <property type="match status" value="1"/>
</dbReference>
<dbReference type="InterPro" id="IPR006311">
    <property type="entry name" value="TAT_signal"/>
</dbReference>
<dbReference type="SUPFAM" id="SSF111384">
    <property type="entry name" value="OmpH-like"/>
    <property type="match status" value="1"/>
</dbReference>
<keyword evidence="2" id="KW-0732">Signal</keyword>